<reference evidence="3" key="1">
    <citation type="journal article" date="2014" name="Stand. Genomic Sci.">
        <title>Genome sequence of the exopolysaccharide-producing Salipiger mucosus type strain (DSM 16094(T)), a moderately halophilic member of the Roseobacter clade.</title>
        <authorList>
            <person name="Riedel T."/>
            <person name="Spring S."/>
            <person name="Fiebig A."/>
            <person name="Petersen J."/>
            <person name="Kyrpides N.C."/>
            <person name="Goker M."/>
            <person name="Klenk H.P."/>
        </authorList>
    </citation>
    <scope>NUCLEOTIDE SEQUENCE [LARGE SCALE GENOMIC DNA]</scope>
    <source>
        <strain evidence="3">DSM 16094</strain>
    </source>
</reference>
<evidence type="ECO:0000256" key="1">
    <source>
        <dbReference type="SAM" id="Coils"/>
    </source>
</evidence>
<dbReference type="PANTHER" id="PTHR32309">
    <property type="entry name" value="TYROSINE-PROTEIN KINASE"/>
    <property type="match status" value="1"/>
</dbReference>
<sequence>MGALRMLQRRARLIIGITLLACVVALPFIMAVPKHYYSETRVLASPAPALALTAGLDGREARIDMQAELERLLSKEVSAAVIERFNLAGREEFNASLKPPSELDTLIAALRARLNGTEVGADGGSDEQTADKVAQAFDAALVVSRQSNVDVIAVGFTSRDPWLAAQVPGAMVETYLARRSAHWEQEVTEAADWLEKRIATERANVDEARAELDRLLGADGQSGADTEDTTAKRLLQIEDRQAELERMRFDIAASRRSIAAALANPDIPALTEPARIETLRGELQDEVRELDRIALVYGDSYETVKRRKARIDSIRADIAEGLRSFDRTLELRDTALEAEQERLGQDAEAARAALGAIRATTPQVRERTDVLRAREQTLSDLEYRQQLLLSQARLAPVSLEELSPPRVPVDPLGPGRKVYLAGTAIGALLVALLIAAILEMRDTGVRSHEQLAHLPHLEPVGLWPQFTRAQKRTMRRDVDRRTVTPATEALRDMLLMLESAHGGRLPRLLTVTAPRGQDMAVPVAGWIALELAATGRKVRLVETRAAGVSPLRHLIGGSAGAKARPDDGIQHLELPKLVTRHGGDVAAALRAVTARGEEDGAIVIVDAPPLLSPGSLRFARLGGPVLLVLRWGRTPRAVVELAAGLLAKLGAPQVYSLVADVQPRRHRLYGFTDRLTVSSRPGLGARLFGQG</sequence>
<dbReference type="EMBL" id="APVH01000008">
    <property type="protein sequence ID" value="EPX85728.1"/>
    <property type="molecule type" value="Genomic_DNA"/>
</dbReference>
<dbReference type="STRING" id="1123237.Salmuc_05000"/>
<dbReference type="Gene3D" id="3.40.50.300">
    <property type="entry name" value="P-loop containing nucleotide triphosphate hydrolases"/>
    <property type="match status" value="1"/>
</dbReference>
<evidence type="ECO:0000313" key="3">
    <source>
        <dbReference type="Proteomes" id="UP000015347"/>
    </source>
</evidence>
<feature type="coiled-coil region" evidence="1">
    <location>
        <begin position="191"/>
        <end position="218"/>
    </location>
</feature>
<gene>
    <name evidence="2" type="ORF">Salmuc_05000</name>
</gene>
<dbReference type="AlphaFoldDB" id="S9R1A4"/>
<protein>
    <recommendedName>
        <fullName evidence="4">Polysaccharide chain length determinant N-terminal domain-containing protein</fullName>
    </recommendedName>
</protein>
<evidence type="ECO:0000313" key="2">
    <source>
        <dbReference type="EMBL" id="EPX85728.1"/>
    </source>
</evidence>
<proteinExistence type="predicted"/>
<organism evidence="2 3">
    <name type="scientific">Salipiger mucosus DSM 16094</name>
    <dbReference type="NCBI Taxonomy" id="1123237"/>
    <lineage>
        <taxon>Bacteria</taxon>
        <taxon>Pseudomonadati</taxon>
        <taxon>Pseudomonadota</taxon>
        <taxon>Alphaproteobacteria</taxon>
        <taxon>Rhodobacterales</taxon>
        <taxon>Roseobacteraceae</taxon>
        <taxon>Salipiger</taxon>
    </lineage>
</organism>
<dbReference type="eggNOG" id="COG0489">
    <property type="taxonomic scope" value="Bacteria"/>
</dbReference>
<keyword evidence="1" id="KW-0175">Coiled coil</keyword>
<dbReference type="InterPro" id="IPR027417">
    <property type="entry name" value="P-loop_NTPase"/>
</dbReference>
<dbReference type="InterPro" id="IPR050445">
    <property type="entry name" value="Bact_polysacc_biosynth/exp"/>
</dbReference>
<comment type="caution">
    <text evidence="2">The sequence shown here is derived from an EMBL/GenBank/DDBJ whole genome shotgun (WGS) entry which is preliminary data.</text>
</comment>
<dbReference type="eggNOG" id="COG3206">
    <property type="taxonomic scope" value="Bacteria"/>
</dbReference>
<dbReference type="Proteomes" id="UP000015347">
    <property type="component" value="Unassembled WGS sequence"/>
</dbReference>
<name>S9R1A4_9RHOB</name>
<dbReference type="HOGENOM" id="CLU_009912_2_1_5"/>
<dbReference type="PANTHER" id="PTHR32309:SF31">
    <property type="entry name" value="CAPSULAR EXOPOLYSACCHARIDE FAMILY"/>
    <property type="match status" value="1"/>
</dbReference>
<evidence type="ECO:0008006" key="4">
    <source>
        <dbReference type="Google" id="ProtNLM"/>
    </source>
</evidence>
<dbReference type="SUPFAM" id="SSF52540">
    <property type="entry name" value="P-loop containing nucleoside triphosphate hydrolases"/>
    <property type="match status" value="1"/>
</dbReference>
<accession>S9R1A4</accession>
<keyword evidence="3" id="KW-1185">Reference proteome</keyword>